<sequence>MPTPFLLENLRKQNFLGTSFGYGVSLDLKRLMDQRVFSSRSTRKYIKRPHLNTKNRVLANILGLIKHPHFQFSGYLSTPLFVL</sequence>
<gene>
    <name evidence="1" type="ORF">BpHYR1_021717</name>
</gene>
<organism evidence="1 2">
    <name type="scientific">Brachionus plicatilis</name>
    <name type="common">Marine rotifer</name>
    <name type="synonym">Brachionus muelleri</name>
    <dbReference type="NCBI Taxonomy" id="10195"/>
    <lineage>
        <taxon>Eukaryota</taxon>
        <taxon>Metazoa</taxon>
        <taxon>Spiralia</taxon>
        <taxon>Gnathifera</taxon>
        <taxon>Rotifera</taxon>
        <taxon>Eurotatoria</taxon>
        <taxon>Monogononta</taxon>
        <taxon>Pseudotrocha</taxon>
        <taxon>Ploima</taxon>
        <taxon>Brachionidae</taxon>
        <taxon>Brachionus</taxon>
    </lineage>
</organism>
<evidence type="ECO:0000313" key="1">
    <source>
        <dbReference type="EMBL" id="RNA43347.1"/>
    </source>
</evidence>
<name>A0A3M7T603_BRAPC</name>
<evidence type="ECO:0000313" key="2">
    <source>
        <dbReference type="Proteomes" id="UP000276133"/>
    </source>
</evidence>
<comment type="caution">
    <text evidence="1">The sequence shown here is derived from an EMBL/GenBank/DDBJ whole genome shotgun (WGS) entry which is preliminary data.</text>
</comment>
<proteinExistence type="predicted"/>
<dbReference type="AlphaFoldDB" id="A0A3M7T603"/>
<keyword evidence="2" id="KW-1185">Reference proteome</keyword>
<protein>
    <submittedName>
        <fullName evidence="1">Uncharacterized protein</fullName>
    </submittedName>
</protein>
<dbReference type="EMBL" id="REGN01000237">
    <property type="protein sequence ID" value="RNA43347.1"/>
    <property type="molecule type" value="Genomic_DNA"/>
</dbReference>
<reference evidence="1 2" key="1">
    <citation type="journal article" date="2018" name="Sci. Rep.">
        <title>Genomic signatures of local adaptation to the degree of environmental predictability in rotifers.</title>
        <authorList>
            <person name="Franch-Gras L."/>
            <person name="Hahn C."/>
            <person name="Garcia-Roger E.M."/>
            <person name="Carmona M.J."/>
            <person name="Serra M."/>
            <person name="Gomez A."/>
        </authorList>
    </citation>
    <scope>NUCLEOTIDE SEQUENCE [LARGE SCALE GENOMIC DNA]</scope>
    <source>
        <strain evidence="1">HYR1</strain>
    </source>
</reference>
<dbReference type="Proteomes" id="UP000276133">
    <property type="component" value="Unassembled WGS sequence"/>
</dbReference>
<accession>A0A3M7T603</accession>